<accession>A0ABV0RU51</accession>
<name>A0ABV0RU51_9TELE</name>
<evidence type="ECO:0000313" key="2">
    <source>
        <dbReference type="EMBL" id="MEQ2211728.1"/>
    </source>
</evidence>
<gene>
    <name evidence="2" type="ORF">XENOCAPTIV_013904</name>
</gene>
<evidence type="ECO:0000256" key="1">
    <source>
        <dbReference type="SAM" id="MobiDB-lite"/>
    </source>
</evidence>
<organism evidence="2 3">
    <name type="scientific">Xenoophorus captivus</name>
    <dbReference type="NCBI Taxonomy" id="1517983"/>
    <lineage>
        <taxon>Eukaryota</taxon>
        <taxon>Metazoa</taxon>
        <taxon>Chordata</taxon>
        <taxon>Craniata</taxon>
        <taxon>Vertebrata</taxon>
        <taxon>Euteleostomi</taxon>
        <taxon>Actinopterygii</taxon>
        <taxon>Neopterygii</taxon>
        <taxon>Teleostei</taxon>
        <taxon>Neoteleostei</taxon>
        <taxon>Acanthomorphata</taxon>
        <taxon>Ovalentaria</taxon>
        <taxon>Atherinomorphae</taxon>
        <taxon>Cyprinodontiformes</taxon>
        <taxon>Goodeidae</taxon>
        <taxon>Xenoophorus</taxon>
    </lineage>
</organism>
<protein>
    <submittedName>
        <fullName evidence="2">Uncharacterized protein</fullName>
    </submittedName>
</protein>
<feature type="region of interest" description="Disordered" evidence="1">
    <location>
        <begin position="126"/>
        <end position="169"/>
    </location>
</feature>
<dbReference type="Proteomes" id="UP001434883">
    <property type="component" value="Unassembled WGS sequence"/>
</dbReference>
<dbReference type="EMBL" id="JAHRIN010059104">
    <property type="protein sequence ID" value="MEQ2211728.1"/>
    <property type="molecule type" value="Genomic_DNA"/>
</dbReference>
<proteinExistence type="predicted"/>
<reference evidence="2 3" key="1">
    <citation type="submission" date="2021-06" db="EMBL/GenBank/DDBJ databases">
        <authorList>
            <person name="Palmer J.M."/>
        </authorList>
    </citation>
    <scope>NUCLEOTIDE SEQUENCE [LARGE SCALE GENOMIC DNA]</scope>
    <source>
        <strain evidence="2 3">XC_2019</strain>
        <tissue evidence="2">Muscle</tissue>
    </source>
</reference>
<keyword evidence="3" id="KW-1185">Reference proteome</keyword>
<sequence>MMTPPASTSSPMRPVSQTVEKLSEETLEVIQEKEMNVDQSINSAVINELFDEVLEQSEDEEEEEDALNISSMSLLTPLAETVAAVVKSPERRLMVRTILHLFQIQTALLNYLHHCFSQTSTPASSFLVKSNSPENRSSPSKFQQANVARTASSSDSVDISDEDHKLPYRSDVSSDFKIDLEVYCLVQKPEICNEKKKKSSKSKVPTSVV</sequence>
<evidence type="ECO:0000313" key="3">
    <source>
        <dbReference type="Proteomes" id="UP001434883"/>
    </source>
</evidence>
<feature type="compositionally biased region" description="Polar residues" evidence="1">
    <location>
        <begin position="126"/>
        <end position="151"/>
    </location>
</feature>
<comment type="caution">
    <text evidence="2">The sequence shown here is derived from an EMBL/GenBank/DDBJ whole genome shotgun (WGS) entry which is preliminary data.</text>
</comment>